<keyword evidence="6" id="KW-1185">Reference proteome</keyword>
<accession>A0A1G9Z4A5</accession>
<gene>
    <name evidence="5" type="ORF">SAMN04489726_5225</name>
</gene>
<protein>
    <submittedName>
        <fullName evidence="5">EspG family protein</fullName>
    </submittedName>
</protein>
<evidence type="ECO:0000256" key="1">
    <source>
        <dbReference type="ARBA" id="ARBA00004496"/>
    </source>
</evidence>
<evidence type="ECO:0000256" key="4">
    <source>
        <dbReference type="ARBA" id="ARBA00023186"/>
    </source>
</evidence>
<evidence type="ECO:0000313" key="6">
    <source>
        <dbReference type="Proteomes" id="UP000183376"/>
    </source>
</evidence>
<evidence type="ECO:0000256" key="3">
    <source>
        <dbReference type="ARBA" id="ARBA00022490"/>
    </source>
</evidence>
<sequence length="260" mass="27881">MLSAMTSTSWTLPVRTALPAIPAPVYEVCWARLGLGVMPFPLVVLRTSTDPDDHSAVEARAAHWLREHGLGDENHIGPELTEALRTIADFDMELAVVYTEHDVQTRIGGFARGGRSLRAVLRADTVELEWIENDLLASSALAVVPEYGPGTASPVRVAANDLARAGRHWERSGVIADAGRADTERFLDIYATATAVGQASALRPSNPRSCKLVAQSPVTWLDTPEGRYAITHSDGWMSLSAACSGTVSQHLSGLLSGPFS</sequence>
<dbReference type="STRING" id="211114.SAMN04489726_5225"/>
<evidence type="ECO:0000256" key="2">
    <source>
        <dbReference type="ARBA" id="ARBA00006411"/>
    </source>
</evidence>
<comment type="subcellular location">
    <subcellularLocation>
        <location evidence="1">Cytoplasm</location>
    </subcellularLocation>
</comment>
<dbReference type="EMBL" id="LT629701">
    <property type="protein sequence ID" value="SDN15601.1"/>
    <property type="molecule type" value="Genomic_DNA"/>
</dbReference>
<comment type="similarity">
    <text evidence="2">Belongs to the EspG family.</text>
</comment>
<dbReference type="InterPro" id="IPR025734">
    <property type="entry name" value="EspG"/>
</dbReference>
<evidence type="ECO:0000313" key="5">
    <source>
        <dbReference type="EMBL" id="SDN15601.1"/>
    </source>
</evidence>
<name>A0A1G9Z4A5_ALLAB</name>
<keyword evidence="3" id="KW-0963">Cytoplasm</keyword>
<proteinExistence type="inferred from homology"/>
<keyword evidence="4" id="KW-0143">Chaperone</keyword>
<reference evidence="5 6" key="1">
    <citation type="submission" date="2016-10" db="EMBL/GenBank/DDBJ databases">
        <authorList>
            <person name="de Groot N.N."/>
        </authorList>
    </citation>
    <scope>NUCLEOTIDE SEQUENCE [LARGE SCALE GENOMIC DNA]</scope>
    <source>
        <strain evidence="5 6">DSM 44149</strain>
    </source>
</reference>
<dbReference type="Pfam" id="PF14011">
    <property type="entry name" value="ESX-1_EspG"/>
    <property type="match status" value="1"/>
</dbReference>
<dbReference type="AlphaFoldDB" id="A0A1G9Z4A5"/>
<dbReference type="Proteomes" id="UP000183376">
    <property type="component" value="Chromosome I"/>
</dbReference>
<organism evidence="5 6">
    <name type="scientific">Allokutzneria albata</name>
    <name type="common">Kibdelosporangium albatum</name>
    <dbReference type="NCBI Taxonomy" id="211114"/>
    <lineage>
        <taxon>Bacteria</taxon>
        <taxon>Bacillati</taxon>
        <taxon>Actinomycetota</taxon>
        <taxon>Actinomycetes</taxon>
        <taxon>Pseudonocardiales</taxon>
        <taxon>Pseudonocardiaceae</taxon>
        <taxon>Allokutzneria</taxon>
    </lineage>
</organism>